<sequence length="88" mass="10599">MRRTKVEITNELKENVKLITDFLNNDFQSLKKMVEEAEPFFSELHKMKHTDYQKVRKILLNISRESMNIRKSVLDTHKIFTKDKTKET</sequence>
<evidence type="ECO:0000313" key="2">
    <source>
        <dbReference type="Proteomes" id="UP000224877"/>
    </source>
</evidence>
<reference evidence="1 2" key="1">
    <citation type="submission" date="2016-07" db="EMBL/GenBank/DDBJ databases">
        <title>Characterization of three bacteriophages infecting bacteria isolated from shrimp culture pond water.</title>
        <authorList>
            <person name="Khoa H.V."/>
        </authorList>
    </citation>
    <scope>NUCLEOTIDE SEQUENCE [LARGE SCALE GENOMIC DNA]</scope>
</reference>
<dbReference type="Proteomes" id="UP000224877">
    <property type="component" value="Segment"/>
</dbReference>
<gene>
    <name evidence="1" type="ORF">BPT24_092</name>
</gene>
<evidence type="ECO:0000313" key="1">
    <source>
        <dbReference type="EMBL" id="BAV39217.1"/>
    </source>
</evidence>
<proteinExistence type="predicted"/>
<dbReference type="EMBL" id="LC168164">
    <property type="protein sequence ID" value="BAV39217.1"/>
    <property type="molecule type" value="Genomic_DNA"/>
</dbReference>
<protein>
    <submittedName>
        <fullName evidence="1">Uncharacterized protein</fullName>
    </submittedName>
</protein>
<organism evidence="1 2">
    <name type="scientific">Tenacibaculum phage pT24</name>
    <dbReference type="NCBI Taxonomy" id="1880590"/>
    <lineage>
        <taxon>Viruses</taxon>
        <taxon>Duplodnaviria</taxon>
        <taxon>Heunggongvirae</taxon>
        <taxon>Uroviricota</taxon>
        <taxon>Caudoviricetes</taxon>
        <taxon>Kungbxnavirus</taxon>
        <taxon>Kungbxnavirus pT24</taxon>
    </lineage>
</organism>
<name>A0A1B4XWQ0_9CAUD</name>
<accession>A0A1B4XWQ0</accession>
<keyword evidence="2" id="KW-1185">Reference proteome</keyword>